<keyword evidence="1" id="KW-0472">Membrane</keyword>
<name>A0A1T4L4L7_9BACT</name>
<feature type="transmembrane region" description="Helical" evidence="1">
    <location>
        <begin position="44"/>
        <end position="66"/>
    </location>
</feature>
<dbReference type="RefSeq" id="WP_078830248.1">
    <property type="nucleotide sequence ID" value="NZ_FUWH01000002.1"/>
</dbReference>
<dbReference type="EMBL" id="FUWH01000002">
    <property type="protein sequence ID" value="SJZ49460.1"/>
    <property type="molecule type" value="Genomic_DNA"/>
</dbReference>
<dbReference type="OrthoDB" id="329514at2"/>
<evidence type="ECO:0000256" key="1">
    <source>
        <dbReference type="SAM" id="Phobius"/>
    </source>
</evidence>
<evidence type="ECO:0008006" key="4">
    <source>
        <dbReference type="Google" id="ProtNLM"/>
    </source>
</evidence>
<evidence type="ECO:0000313" key="2">
    <source>
        <dbReference type="EMBL" id="SJZ49460.1"/>
    </source>
</evidence>
<protein>
    <recommendedName>
        <fullName evidence="4">Cytochrome B</fullName>
    </recommendedName>
</protein>
<keyword evidence="3" id="KW-1185">Reference proteome</keyword>
<keyword evidence="1" id="KW-0812">Transmembrane</keyword>
<dbReference type="STRING" id="413434.SAMN04488132_102289"/>
<evidence type="ECO:0000313" key="3">
    <source>
        <dbReference type="Proteomes" id="UP000190888"/>
    </source>
</evidence>
<feature type="transmembrane region" description="Helical" evidence="1">
    <location>
        <begin position="125"/>
        <end position="144"/>
    </location>
</feature>
<feature type="transmembrane region" description="Helical" evidence="1">
    <location>
        <begin position="12"/>
        <end position="32"/>
    </location>
</feature>
<sequence length="157" mass="17991">MDTGLLHLHNLLRWVILVLLLVSMFKAYSGWTGKKAFTPGVKKLWLFTMISGHITLLIGLYQVAFGRFGFLKTTLPEGESFMKNKFFRFFWMEHPVTMILAIVFLTMAHGMAKKAVPDEVKYKKAFTFFLLAFVLILAGVPWPFRGLEIGRPLFPGM</sequence>
<organism evidence="2 3">
    <name type="scientific">Sediminibacterium ginsengisoli</name>
    <dbReference type="NCBI Taxonomy" id="413434"/>
    <lineage>
        <taxon>Bacteria</taxon>
        <taxon>Pseudomonadati</taxon>
        <taxon>Bacteroidota</taxon>
        <taxon>Chitinophagia</taxon>
        <taxon>Chitinophagales</taxon>
        <taxon>Chitinophagaceae</taxon>
        <taxon>Sediminibacterium</taxon>
    </lineage>
</organism>
<proteinExistence type="predicted"/>
<dbReference type="Proteomes" id="UP000190888">
    <property type="component" value="Unassembled WGS sequence"/>
</dbReference>
<gene>
    <name evidence="2" type="ORF">SAMN04488132_102289</name>
</gene>
<reference evidence="2 3" key="1">
    <citation type="submission" date="2017-02" db="EMBL/GenBank/DDBJ databases">
        <authorList>
            <person name="Peterson S.W."/>
        </authorList>
    </citation>
    <scope>NUCLEOTIDE SEQUENCE [LARGE SCALE GENOMIC DNA]</scope>
    <source>
        <strain evidence="2 3">DSM 22335</strain>
    </source>
</reference>
<accession>A0A1T4L4L7</accession>
<dbReference type="AlphaFoldDB" id="A0A1T4L4L7"/>
<keyword evidence="1" id="KW-1133">Transmembrane helix</keyword>
<feature type="transmembrane region" description="Helical" evidence="1">
    <location>
        <begin position="86"/>
        <end position="105"/>
    </location>
</feature>